<organism evidence="2 3">
    <name type="scientific">Colletotrichum shisoi</name>
    <dbReference type="NCBI Taxonomy" id="2078593"/>
    <lineage>
        <taxon>Eukaryota</taxon>
        <taxon>Fungi</taxon>
        <taxon>Dikarya</taxon>
        <taxon>Ascomycota</taxon>
        <taxon>Pezizomycotina</taxon>
        <taxon>Sordariomycetes</taxon>
        <taxon>Hypocreomycetidae</taxon>
        <taxon>Glomerellales</taxon>
        <taxon>Glomerellaceae</taxon>
        <taxon>Colletotrichum</taxon>
        <taxon>Colletotrichum destructivum species complex</taxon>
    </lineage>
</organism>
<protein>
    <submittedName>
        <fullName evidence="2">Uncharacterized protein</fullName>
    </submittedName>
</protein>
<dbReference type="EMBL" id="PUHP01000300">
    <property type="protein sequence ID" value="TQN71145.1"/>
    <property type="molecule type" value="Genomic_DNA"/>
</dbReference>
<dbReference type="AlphaFoldDB" id="A0A5Q4BVN2"/>
<evidence type="ECO:0000313" key="3">
    <source>
        <dbReference type="Proteomes" id="UP000326340"/>
    </source>
</evidence>
<dbReference type="Proteomes" id="UP000326340">
    <property type="component" value="Unassembled WGS sequence"/>
</dbReference>
<reference evidence="2 3" key="1">
    <citation type="journal article" date="2019" name="Sci. Rep.">
        <title>Colletotrichum shisoi sp. nov., an anthracnose pathogen of Perilla frutescens in Japan: molecular phylogenetic, morphological and genomic evidence.</title>
        <authorList>
            <person name="Gan P."/>
            <person name="Tsushima A."/>
            <person name="Hiroyama R."/>
            <person name="Narusaka M."/>
            <person name="Takano Y."/>
            <person name="Narusaka Y."/>
            <person name="Kawaradani M."/>
            <person name="Damm U."/>
            <person name="Shirasu K."/>
        </authorList>
    </citation>
    <scope>NUCLEOTIDE SEQUENCE [LARGE SCALE GENOMIC DNA]</scope>
    <source>
        <strain evidence="2 3">PG-2018a</strain>
    </source>
</reference>
<feature type="region of interest" description="Disordered" evidence="1">
    <location>
        <begin position="62"/>
        <end position="84"/>
    </location>
</feature>
<proteinExistence type="predicted"/>
<feature type="compositionally biased region" description="Basic and acidic residues" evidence="1">
    <location>
        <begin position="73"/>
        <end position="84"/>
    </location>
</feature>
<name>A0A5Q4BVN2_9PEZI</name>
<evidence type="ECO:0000313" key="2">
    <source>
        <dbReference type="EMBL" id="TQN71145.1"/>
    </source>
</evidence>
<sequence length="84" mass="9556">MYPREGGCCMHARLLGARAQDGGSDAALLHLPAAMTMTFVSTQRQMPRYLLWSRLCPVRKSHGGAVHSMSRWGGREERERERER</sequence>
<comment type="caution">
    <text evidence="2">The sequence shown here is derived from an EMBL/GenBank/DDBJ whole genome shotgun (WGS) entry which is preliminary data.</text>
</comment>
<accession>A0A5Q4BVN2</accession>
<gene>
    <name evidence="2" type="ORF">CSHISOI_04314</name>
</gene>
<evidence type="ECO:0000256" key="1">
    <source>
        <dbReference type="SAM" id="MobiDB-lite"/>
    </source>
</evidence>
<keyword evidence="3" id="KW-1185">Reference proteome</keyword>